<dbReference type="AlphaFoldDB" id="A0A8T3CBF1"/>
<name>A0A8T3CBF1_DENNO</name>
<accession>A0A8T3CBF1</accession>
<dbReference type="CDD" id="cd06850">
    <property type="entry name" value="biotinyl_domain"/>
    <property type="match status" value="1"/>
</dbReference>
<dbReference type="PANTHER" id="PTHR47597:SF2">
    <property type="entry name" value="LIPOYL-BINDING DOMAIN-CONTAINING PROTEIN"/>
    <property type="match status" value="1"/>
</dbReference>
<evidence type="ECO:0000259" key="2">
    <source>
        <dbReference type="Pfam" id="PF00364"/>
    </source>
</evidence>
<dbReference type="InterPro" id="IPR000089">
    <property type="entry name" value="Biotin_lipoyl"/>
</dbReference>
<evidence type="ECO:0000256" key="1">
    <source>
        <dbReference type="SAM" id="MobiDB-lite"/>
    </source>
</evidence>
<evidence type="ECO:0000313" key="3">
    <source>
        <dbReference type="EMBL" id="KAI0530865.1"/>
    </source>
</evidence>
<feature type="region of interest" description="Disordered" evidence="1">
    <location>
        <begin position="153"/>
        <end position="179"/>
    </location>
</feature>
<gene>
    <name evidence="3" type="ORF">KFK09_000413</name>
</gene>
<dbReference type="SUPFAM" id="SSF51230">
    <property type="entry name" value="Single hybrid motif"/>
    <property type="match status" value="1"/>
</dbReference>
<evidence type="ECO:0000313" key="4">
    <source>
        <dbReference type="Proteomes" id="UP000829196"/>
    </source>
</evidence>
<sequence>MSPLSLSLLSTSSSLCAIQAGHSELFSPQRPVMVPIKRIFLNTTFYRALFSPQAIRSSSVNRRRSVQSYVKASEGSSAVASHGNTSRGAPKNMHNKDSTFPTGFEALVLDVCDETNIAELKVKVGEFEMHLKRDVGSTNTSVSTALPIFSPSTAPPIPSMPMSESNPAPQSAALPPKPSLAPSSPFAYVSSVKESKLAALEASGSSGYALVSSPTVGSFRSGRTVKGKKQPPSCKEGAEIKEGQVIGYLDQFGNELPIKSDVAGEVLKILFKDGEPVGYGDPIVAVLPSFHGINK</sequence>
<dbReference type="InterPro" id="IPR053217">
    <property type="entry name" value="ACC_Biotin_Carrier"/>
</dbReference>
<feature type="domain" description="Lipoyl-binding" evidence="2">
    <location>
        <begin position="225"/>
        <end position="285"/>
    </location>
</feature>
<feature type="compositionally biased region" description="Polar residues" evidence="1">
    <location>
        <begin position="71"/>
        <end position="87"/>
    </location>
</feature>
<organism evidence="3 4">
    <name type="scientific">Dendrobium nobile</name>
    <name type="common">Orchid</name>
    <dbReference type="NCBI Taxonomy" id="94219"/>
    <lineage>
        <taxon>Eukaryota</taxon>
        <taxon>Viridiplantae</taxon>
        <taxon>Streptophyta</taxon>
        <taxon>Embryophyta</taxon>
        <taxon>Tracheophyta</taxon>
        <taxon>Spermatophyta</taxon>
        <taxon>Magnoliopsida</taxon>
        <taxon>Liliopsida</taxon>
        <taxon>Asparagales</taxon>
        <taxon>Orchidaceae</taxon>
        <taxon>Epidendroideae</taxon>
        <taxon>Malaxideae</taxon>
        <taxon>Dendrobiinae</taxon>
        <taxon>Dendrobium</taxon>
    </lineage>
</organism>
<dbReference type="EMBL" id="JAGYWB010000001">
    <property type="protein sequence ID" value="KAI0530865.1"/>
    <property type="molecule type" value="Genomic_DNA"/>
</dbReference>
<protein>
    <recommendedName>
        <fullName evidence="2">Lipoyl-binding domain-containing protein</fullName>
    </recommendedName>
</protein>
<feature type="region of interest" description="Disordered" evidence="1">
    <location>
        <begin position="71"/>
        <end position="97"/>
    </location>
</feature>
<comment type="caution">
    <text evidence="3">The sequence shown here is derived from an EMBL/GenBank/DDBJ whole genome shotgun (WGS) entry which is preliminary data.</text>
</comment>
<dbReference type="Gene3D" id="2.40.50.100">
    <property type="match status" value="1"/>
</dbReference>
<dbReference type="PANTHER" id="PTHR47597">
    <property type="entry name" value="IS A MEMBER OF THE PF|00364 BIOTIN-REQUIRING ENZYMES FAMILY-RELATED"/>
    <property type="match status" value="1"/>
</dbReference>
<dbReference type="SMR" id="A0A8T3CBF1"/>
<dbReference type="OrthoDB" id="529457at2759"/>
<keyword evidence="4" id="KW-1185">Reference proteome</keyword>
<reference evidence="3" key="1">
    <citation type="journal article" date="2022" name="Front. Genet.">
        <title>Chromosome-Scale Assembly of the Dendrobium nobile Genome Provides Insights Into the Molecular Mechanism of the Biosynthesis of the Medicinal Active Ingredient of Dendrobium.</title>
        <authorList>
            <person name="Xu Q."/>
            <person name="Niu S.-C."/>
            <person name="Li K.-L."/>
            <person name="Zheng P.-J."/>
            <person name="Zhang X.-J."/>
            <person name="Jia Y."/>
            <person name="Liu Y."/>
            <person name="Niu Y.-X."/>
            <person name="Yu L.-H."/>
            <person name="Chen D.-F."/>
            <person name="Zhang G.-Q."/>
        </authorList>
    </citation>
    <scope>NUCLEOTIDE SEQUENCE</scope>
    <source>
        <tissue evidence="3">Leaf</tissue>
    </source>
</reference>
<dbReference type="Proteomes" id="UP000829196">
    <property type="component" value="Unassembled WGS sequence"/>
</dbReference>
<dbReference type="InterPro" id="IPR011053">
    <property type="entry name" value="Single_hybrid_motif"/>
</dbReference>
<dbReference type="Pfam" id="PF00364">
    <property type="entry name" value="Biotin_lipoyl"/>
    <property type="match status" value="1"/>
</dbReference>
<proteinExistence type="predicted"/>
<feature type="compositionally biased region" description="Low complexity" evidence="1">
    <location>
        <begin position="167"/>
        <end position="179"/>
    </location>
</feature>